<dbReference type="Proteomes" id="UP001521116">
    <property type="component" value="Unassembled WGS sequence"/>
</dbReference>
<sequence>MTGLPVELIEPVIATLSVDAVARLALHDAPRTGVTWAIEHSPTWAPWFAHRAVALAALVAVSDALSDLRLRAKTPKEHNLAEFVRVHTRNRWGFYYMLPANDPSWDVNMGFLYADAGALRRAGVADGEALVKSWVKACREVVRPVAQIAARDAAELARFLAAPEDAAAFLELVDALSCPVDASPVMEVEDVARFVELHRRACEARAVALARQLRRLAELYERHPTRVKQPFAPQTRRETFAVPLYSGISELGAV</sequence>
<protein>
    <submittedName>
        <fullName evidence="1">Uncharacterized protein</fullName>
    </submittedName>
</protein>
<accession>A0ABR3SN30</accession>
<keyword evidence="2" id="KW-1185">Reference proteome</keyword>
<evidence type="ECO:0000313" key="2">
    <source>
        <dbReference type="Proteomes" id="UP001521116"/>
    </source>
</evidence>
<comment type="caution">
    <text evidence="1">The sequence shown here is derived from an EMBL/GenBank/DDBJ whole genome shotgun (WGS) entry which is preliminary data.</text>
</comment>
<evidence type="ECO:0000313" key="1">
    <source>
        <dbReference type="EMBL" id="KAL1625454.1"/>
    </source>
</evidence>
<proteinExistence type="predicted"/>
<name>A0ABR3SN30_9PEZI</name>
<organism evidence="1 2">
    <name type="scientific">Neofusicoccum ribis</name>
    <dbReference type="NCBI Taxonomy" id="45134"/>
    <lineage>
        <taxon>Eukaryota</taxon>
        <taxon>Fungi</taxon>
        <taxon>Dikarya</taxon>
        <taxon>Ascomycota</taxon>
        <taxon>Pezizomycotina</taxon>
        <taxon>Dothideomycetes</taxon>
        <taxon>Dothideomycetes incertae sedis</taxon>
        <taxon>Botryosphaeriales</taxon>
        <taxon>Botryosphaeriaceae</taxon>
        <taxon>Neofusicoccum</taxon>
    </lineage>
</organism>
<reference evidence="1 2" key="1">
    <citation type="submission" date="2024-02" db="EMBL/GenBank/DDBJ databases">
        <title>De novo assembly and annotation of 12 fungi associated with fruit tree decline syndrome in Ontario, Canada.</title>
        <authorList>
            <person name="Sulman M."/>
            <person name="Ellouze W."/>
            <person name="Ilyukhin E."/>
        </authorList>
    </citation>
    <scope>NUCLEOTIDE SEQUENCE [LARGE SCALE GENOMIC DNA]</scope>
    <source>
        <strain evidence="1 2">M1-105</strain>
    </source>
</reference>
<gene>
    <name evidence="1" type="ORF">SLS56_007347</name>
</gene>
<dbReference type="EMBL" id="JAJVDC020000095">
    <property type="protein sequence ID" value="KAL1625454.1"/>
    <property type="molecule type" value="Genomic_DNA"/>
</dbReference>